<dbReference type="PRINTS" id="PR00625">
    <property type="entry name" value="JDOMAIN"/>
</dbReference>
<dbReference type="RefSeq" id="WP_010528703.1">
    <property type="nucleotide sequence ID" value="NZ_AFSL01000095.1"/>
</dbReference>
<dbReference type="InterPro" id="IPR036869">
    <property type="entry name" value="J_dom_sf"/>
</dbReference>
<evidence type="ECO:0000313" key="7">
    <source>
        <dbReference type="EMBL" id="SFD81288.1"/>
    </source>
</evidence>
<dbReference type="EMBL" id="FONA01000002">
    <property type="protein sequence ID" value="SFD81288.1"/>
    <property type="molecule type" value="Genomic_DNA"/>
</dbReference>
<dbReference type="SMART" id="SM00271">
    <property type="entry name" value="DnaJ"/>
    <property type="match status" value="1"/>
</dbReference>
<dbReference type="InterPro" id="IPR001623">
    <property type="entry name" value="DnaJ_domain"/>
</dbReference>
<evidence type="ECO:0000256" key="2">
    <source>
        <dbReference type="ARBA" id="ARBA00022737"/>
    </source>
</evidence>
<dbReference type="InterPro" id="IPR018253">
    <property type="entry name" value="DnaJ_domain_CS"/>
</dbReference>
<gene>
    <name evidence="7" type="ORF">SAMN05444380_102144</name>
</gene>
<dbReference type="OrthoDB" id="9779889at2"/>
<protein>
    <submittedName>
        <fullName evidence="7">Curved DNA-binding protein</fullName>
    </submittedName>
</protein>
<dbReference type="Gene3D" id="2.60.260.20">
    <property type="entry name" value="Urease metallochaperone UreE, N-terminal domain"/>
    <property type="match status" value="2"/>
</dbReference>
<dbReference type="SUPFAM" id="SSF46565">
    <property type="entry name" value="Chaperone J-domain"/>
    <property type="match status" value="1"/>
</dbReference>
<reference evidence="7 8" key="1">
    <citation type="submission" date="2016-10" db="EMBL/GenBank/DDBJ databases">
        <authorList>
            <person name="de Groot N.N."/>
        </authorList>
    </citation>
    <scope>NUCLEOTIDE SEQUENCE [LARGE SCALE GENOMIC DNA]</scope>
    <source>
        <strain evidence="7 8">DSM 19012</strain>
    </source>
</reference>
<dbReference type="PROSITE" id="PS50076">
    <property type="entry name" value="DNAJ_2"/>
    <property type="match status" value="1"/>
</dbReference>
<dbReference type="GO" id="GO:0008270">
    <property type="term" value="F:zinc ion binding"/>
    <property type="evidence" value="ECO:0007669"/>
    <property type="project" value="UniProtKB-KW"/>
</dbReference>
<evidence type="ECO:0000259" key="6">
    <source>
        <dbReference type="PROSITE" id="PS50076"/>
    </source>
</evidence>
<dbReference type="Pfam" id="PF01556">
    <property type="entry name" value="DnaJ_C"/>
    <property type="match status" value="1"/>
</dbReference>
<name>A0A1I1VH16_9BACT</name>
<evidence type="ECO:0000313" key="8">
    <source>
        <dbReference type="Proteomes" id="UP000181976"/>
    </source>
</evidence>
<dbReference type="PANTHER" id="PTHR43096:SF48">
    <property type="entry name" value="CHAPERONE PROTEIN DNAJ"/>
    <property type="match status" value="1"/>
</dbReference>
<keyword evidence="3" id="KW-0863">Zinc-finger</keyword>
<dbReference type="PANTHER" id="PTHR43096">
    <property type="entry name" value="DNAJ HOMOLOG 1, MITOCHONDRIAL-RELATED"/>
    <property type="match status" value="1"/>
</dbReference>
<keyword evidence="4" id="KW-0862">Zinc</keyword>
<dbReference type="PROSITE" id="PS00636">
    <property type="entry name" value="DNAJ_1"/>
    <property type="match status" value="1"/>
</dbReference>
<dbReference type="AlphaFoldDB" id="A0A1I1VH16"/>
<keyword evidence="8" id="KW-1185">Reference proteome</keyword>
<dbReference type="GO" id="GO:0042026">
    <property type="term" value="P:protein refolding"/>
    <property type="evidence" value="ECO:0007669"/>
    <property type="project" value="TreeGrafter"/>
</dbReference>
<dbReference type="InterPro" id="IPR008971">
    <property type="entry name" value="HSP40/DnaJ_pept-bd"/>
</dbReference>
<dbReference type="eggNOG" id="COG0484">
    <property type="taxonomic scope" value="Bacteria"/>
</dbReference>
<evidence type="ECO:0000256" key="3">
    <source>
        <dbReference type="ARBA" id="ARBA00022771"/>
    </source>
</evidence>
<keyword evidence="5" id="KW-0143">Chaperone</keyword>
<keyword evidence="1" id="KW-0479">Metal-binding</keyword>
<dbReference type="InParanoid" id="A0A1I1VH16"/>
<keyword evidence="7" id="KW-0238">DNA-binding</keyword>
<dbReference type="InterPro" id="IPR002939">
    <property type="entry name" value="DnaJ_C"/>
</dbReference>
<dbReference type="FunFam" id="2.60.260.20:FF:000005">
    <property type="entry name" value="Chaperone protein dnaJ 1, mitochondrial"/>
    <property type="match status" value="1"/>
</dbReference>
<dbReference type="CDD" id="cd06257">
    <property type="entry name" value="DnaJ"/>
    <property type="match status" value="1"/>
</dbReference>
<dbReference type="GO" id="GO:0003677">
    <property type="term" value="F:DNA binding"/>
    <property type="evidence" value="ECO:0007669"/>
    <property type="project" value="UniProtKB-KW"/>
</dbReference>
<dbReference type="CDD" id="cd10747">
    <property type="entry name" value="DnaJ_C"/>
    <property type="match status" value="1"/>
</dbReference>
<sequence length="322" mass="36971">MQYKDYYKILGVSRQASQEEIKKAYRKLAIQYHPDKNPGDKSVEERFKEINEAYEVLKDPEKRAKYDQLGANWEQYEQAGFGANEHYGFGGFNWSQFGSQNQGHSTTFHFEEDLKDWFGDRDSGFSDFFNMFFGNFGGSRSQRYGNRHTTKGKDLHAEIELSIYEAYHGTTKILNVDGHKLKIHTKPGAYEGQELRVKGNGRKGIGGGPNGDLYLKIRIRPQSDFKVQGHNILKEVPIDLYTAILGGKVTIQTLDGRININIPKASQPDKVLRIKGKGMPIYNEPGKYGDLLLKLKVNIPDNLTEQEERLFQQLRDLHRYNN</sequence>
<dbReference type="Proteomes" id="UP000181976">
    <property type="component" value="Unassembled WGS sequence"/>
</dbReference>
<evidence type="ECO:0000256" key="1">
    <source>
        <dbReference type="ARBA" id="ARBA00022723"/>
    </source>
</evidence>
<evidence type="ECO:0000256" key="4">
    <source>
        <dbReference type="ARBA" id="ARBA00022833"/>
    </source>
</evidence>
<dbReference type="STRING" id="385682.SAMN05444380_102144"/>
<dbReference type="Pfam" id="PF00226">
    <property type="entry name" value="DnaJ"/>
    <property type="match status" value="1"/>
</dbReference>
<dbReference type="Gene3D" id="1.10.287.110">
    <property type="entry name" value="DnaJ domain"/>
    <property type="match status" value="1"/>
</dbReference>
<organism evidence="7 8">
    <name type="scientific">Thermophagus xiamenensis</name>
    <dbReference type="NCBI Taxonomy" id="385682"/>
    <lineage>
        <taxon>Bacteria</taxon>
        <taxon>Pseudomonadati</taxon>
        <taxon>Bacteroidota</taxon>
        <taxon>Bacteroidia</taxon>
        <taxon>Marinilabiliales</taxon>
        <taxon>Marinilabiliaceae</taxon>
        <taxon>Thermophagus</taxon>
    </lineage>
</organism>
<accession>A0A1I1VH16</accession>
<feature type="domain" description="J" evidence="6">
    <location>
        <begin position="5"/>
        <end position="70"/>
    </location>
</feature>
<keyword evidence="2" id="KW-0677">Repeat</keyword>
<dbReference type="GO" id="GO:0051082">
    <property type="term" value="F:unfolded protein binding"/>
    <property type="evidence" value="ECO:0007669"/>
    <property type="project" value="InterPro"/>
</dbReference>
<proteinExistence type="predicted"/>
<dbReference type="GO" id="GO:0005737">
    <property type="term" value="C:cytoplasm"/>
    <property type="evidence" value="ECO:0007669"/>
    <property type="project" value="TreeGrafter"/>
</dbReference>
<dbReference type="SUPFAM" id="SSF49493">
    <property type="entry name" value="HSP40/DnaJ peptide-binding domain"/>
    <property type="match status" value="2"/>
</dbReference>
<evidence type="ECO:0000256" key="5">
    <source>
        <dbReference type="ARBA" id="ARBA00023186"/>
    </source>
</evidence>